<feature type="domain" description="AAA+ ATPase" evidence="2">
    <location>
        <begin position="441"/>
        <end position="573"/>
    </location>
</feature>
<dbReference type="NCBIfam" id="NF041492">
    <property type="entry name" value="MobF"/>
    <property type="match status" value="1"/>
</dbReference>
<dbReference type="Proteomes" id="UP000318081">
    <property type="component" value="Chromosome"/>
</dbReference>
<name>A0ABX5XGW4_9BACT</name>
<dbReference type="SUPFAM" id="SSF55464">
    <property type="entry name" value="Origin of replication-binding domain, RBD-like"/>
    <property type="match status" value="1"/>
</dbReference>
<proteinExistence type="predicted"/>
<organism evidence="3 4">
    <name type="scientific">Stieleria magnilauensis</name>
    <dbReference type="NCBI Taxonomy" id="2527963"/>
    <lineage>
        <taxon>Bacteria</taxon>
        <taxon>Pseudomonadati</taxon>
        <taxon>Planctomycetota</taxon>
        <taxon>Planctomycetia</taxon>
        <taxon>Pirellulales</taxon>
        <taxon>Pirellulaceae</taxon>
        <taxon>Stieleria</taxon>
    </lineage>
</organism>
<dbReference type="EMBL" id="CP036432">
    <property type="protein sequence ID" value="QDV81232.1"/>
    <property type="molecule type" value="Genomic_DNA"/>
</dbReference>
<dbReference type="InterPro" id="IPR014862">
    <property type="entry name" value="TrwC"/>
</dbReference>
<dbReference type="SMART" id="SM00382">
    <property type="entry name" value="AAA"/>
    <property type="match status" value="1"/>
</dbReference>
<dbReference type="Gene3D" id="2.30.30.940">
    <property type="match status" value="1"/>
</dbReference>
<dbReference type="InterPro" id="IPR003593">
    <property type="entry name" value="AAA+_ATPase"/>
</dbReference>
<reference evidence="3 4" key="1">
    <citation type="submission" date="2019-02" db="EMBL/GenBank/DDBJ databases">
        <title>Deep-cultivation of Planctomycetes and their phenomic and genomic characterization uncovers novel biology.</title>
        <authorList>
            <person name="Wiegand S."/>
            <person name="Jogler M."/>
            <person name="Boedeker C."/>
            <person name="Pinto D."/>
            <person name="Vollmers J."/>
            <person name="Rivas-Marin E."/>
            <person name="Kohn T."/>
            <person name="Peeters S.H."/>
            <person name="Heuer A."/>
            <person name="Rast P."/>
            <person name="Oberbeckmann S."/>
            <person name="Bunk B."/>
            <person name="Jeske O."/>
            <person name="Meyerdierks A."/>
            <person name="Storesund J.E."/>
            <person name="Kallscheuer N."/>
            <person name="Luecker S."/>
            <person name="Lage O.M."/>
            <person name="Pohl T."/>
            <person name="Merkel B.J."/>
            <person name="Hornburger P."/>
            <person name="Mueller R.-W."/>
            <person name="Bruemmer F."/>
            <person name="Labrenz M."/>
            <person name="Spormann A.M."/>
            <person name="Op den Camp H."/>
            <person name="Overmann J."/>
            <person name="Amann R."/>
            <person name="Jetten M.S.M."/>
            <person name="Mascher T."/>
            <person name="Medema M.H."/>
            <person name="Devos D.P."/>
            <person name="Kaster A.-K."/>
            <person name="Ovreas L."/>
            <person name="Rohde M."/>
            <person name="Galperin M.Y."/>
            <person name="Jogler C."/>
        </authorList>
    </citation>
    <scope>NUCLEOTIDE SEQUENCE [LARGE SCALE GENOMIC DNA]</scope>
    <source>
        <strain evidence="3 4">TBK1r</strain>
    </source>
</reference>
<evidence type="ECO:0000259" key="2">
    <source>
        <dbReference type="SMART" id="SM00382"/>
    </source>
</evidence>
<gene>
    <name evidence="3" type="primary">traI_1</name>
    <name evidence="3" type="ORF">TBK1r_01470</name>
</gene>
<feature type="compositionally biased region" description="Basic residues" evidence="1">
    <location>
        <begin position="940"/>
        <end position="951"/>
    </location>
</feature>
<dbReference type="InterPro" id="IPR027417">
    <property type="entry name" value="P-loop_NTPase"/>
</dbReference>
<protein>
    <submittedName>
        <fullName evidence="3">Multifunctional conjugation protein TraI</fullName>
    </submittedName>
</protein>
<accession>A0ABX5XGW4</accession>
<dbReference type="RefSeq" id="WP_145207065.1">
    <property type="nucleotide sequence ID" value="NZ_CP036432.1"/>
</dbReference>
<dbReference type="Pfam" id="PF08751">
    <property type="entry name" value="TrwC"/>
    <property type="match status" value="1"/>
</dbReference>
<evidence type="ECO:0000313" key="3">
    <source>
        <dbReference type="EMBL" id="QDV81232.1"/>
    </source>
</evidence>
<dbReference type="Gene3D" id="3.40.50.300">
    <property type="entry name" value="P-loop containing nucleotide triphosphate hydrolases"/>
    <property type="match status" value="2"/>
</dbReference>
<sequence>MLTATPAKSIAGTLKYFDTVLTQGDYYLGTEVGGTWNGRGADLLGLGVGSEVTKAQFKALLAGKDPITGKQLAQRIRSDRRPGFDLTFSVPKSVSLAWAINGDDAVLEVLRQSVHETMTKDVEPLMCRRVRDGKNAFTKQRVKTGNLVYADFLHKTSRPVDGVADPHLHIHAFVMNHTMDAGKHYAAEPEEIFRERACLQAKFEARLARNLETRLGYVCEKVAFAQSGKIKTGWELQGIRRTTIEKFARRTEQVEAEAAAGDVRSAAAKGKLGAKTREKKDTTVSVEQLKGVWQSRLDRKECEAFDALRAGAGGKGKKLSDAVRAREAVEFAVEHHLFRQSTAETQVIVGTALEHGVTVLPEQIEKALQERNVIERSEAVRGVDRRFITTREVLEAEDRMIRFARDGRGTRYRMTRQEHRFKREFLNSQQRSAVLHVLNSRDTVTAITGGAGTGKSTLMKEASEGIANSGKKLFVFAPSTGAKEVLEENGFKNAQTVEHLLRNEKLHPTLKDQVLWIDEAGLLDVRSMNGIFKIASEQKARVILSGDTRQHSSPRRGEAMRLLETEAGLNVARIQEVQRQQGRYKRAVELISMGDQVIDHKTGMTGMLAGFDLLDRMGKIKEISGADRHAVLAKRYLKAAKRGRSTLIVAPTHAEGREVTQHIREQLKDKGAVGKEETVFKQLRSLNLSEAQKGQAITYDQPDLVVQFHQNVKGGFKRGERYRVVRGREGDRRLQPVGKAGESKPIPMGAVERFEVYTETEIAFAPGDKIRFSLGGKASDGKRQIANGRLDEIKAIDKVGNLVLKSGLRASKDYGHFDLGYVITSHASQGKDRDLSIAAIGSQSLPAVNAKQFYVTVSRGKKDVAIYVDDKAAVRRAIRDAGQQRSATELVRPTPQREQAMSIEQGREQRQFFDRVRDWWQKHVPRKQAALVRDQVPRHISPHSHPHLGRS</sequence>
<feature type="region of interest" description="Disordered" evidence="1">
    <location>
        <begin position="932"/>
        <end position="951"/>
    </location>
</feature>
<dbReference type="Pfam" id="PF13604">
    <property type="entry name" value="AAA_30"/>
    <property type="match status" value="1"/>
</dbReference>
<keyword evidence="4" id="KW-1185">Reference proteome</keyword>
<dbReference type="SUPFAM" id="SSF52540">
    <property type="entry name" value="P-loop containing nucleoside triphosphate hydrolases"/>
    <property type="match status" value="2"/>
</dbReference>
<evidence type="ECO:0000256" key="1">
    <source>
        <dbReference type="SAM" id="MobiDB-lite"/>
    </source>
</evidence>
<evidence type="ECO:0000313" key="4">
    <source>
        <dbReference type="Proteomes" id="UP000318081"/>
    </source>
</evidence>